<dbReference type="Proteomes" id="UP000824090">
    <property type="component" value="Unassembled WGS sequence"/>
</dbReference>
<evidence type="ECO:0000256" key="1">
    <source>
        <dbReference type="SAM" id="MobiDB-lite"/>
    </source>
</evidence>
<name>A0A9D1I0A8_9FIRM</name>
<feature type="compositionally biased region" description="Basic and acidic residues" evidence="1">
    <location>
        <begin position="57"/>
        <end position="88"/>
    </location>
</feature>
<dbReference type="Gene3D" id="3.40.630.40">
    <property type="entry name" value="Zn-dependent exopeptidases"/>
    <property type="match status" value="1"/>
</dbReference>
<accession>A0A9D1I0A8</accession>
<dbReference type="InterPro" id="IPR010897">
    <property type="entry name" value="Spore_II_P"/>
</dbReference>
<protein>
    <submittedName>
        <fullName evidence="3">Stage II sporulation protein P</fullName>
    </submittedName>
</protein>
<proteinExistence type="predicted"/>
<reference evidence="3" key="2">
    <citation type="journal article" date="2021" name="PeerJ">
        <title>Extensive microbial diversity within the chicken gut microbiome revealed by metagenomics and culture.</title>
        <authorList>
            <person name="Gilroy R."/>
            <person name="Ravi A."/>
            <person name="Getino M."/>
            <person name="Pursley I."/>
            <person name="Horton D.L."/>
            <person name="Alikhan N.F."/>
            <person name="Baker D."/>
            <person name="Gharbi K."/>
            <person name="Hall N."/>
            <person name="Watson M."/>
            <person name="Adriaenssens E.M."/>
            <person name="Foster-Nyarko E."/>
            <person name="Jarju S."/>
            <person name="Secka A."/>
            <person name="Antonio M."/>
            <person name="Oren A."/>
            <person name="Chaudhuri R.R."/>
            <person name="La Ragione R."/>
            <person name="Hildebrand F."/>
            <person name="Pallen M.J."/>
        </authorList>
    </citation>
    <scope>NUCLEOTIDE SEQUENCE</scope>
    <source>
        <strain evidence="3">ChiHcec3-6078</strain>
    </source>
</reference>
<keyword evidence="2" id="KW-0732">Signal</keyword>
<dbReference type="EMBL" id="DVMP01000074">
    <property type="protein sequence ID" value="HIU25604.1"/>
    <property type="molecule type" value="Genomic_DNA"/>
</dbReference>
<organism evidence="3 4">
    <name type="scientific">Candidatus Allocopromorpha excrementigallinarum</name>
    <dbReference type="NCBI Taxonomy" id="2840742"/>
    <lineage>
        <taxon>Bacteria</taxon>
        <taxon>Bacillati</taxon>
        <taxon>Bacillota</taxon>
        <taxon>Clostridia</taxon>
        <taxon>Eubacteriales</taxon>
        <taxon>Eubacteriaceae</taxon>
        <taxon>Eubacteriaceae incertae sedis</taxon>
        <taxon>Candidatus Allocopromorpha</taxon>
    </lineage>
</organism>
<gene>
    <name evidence="3" type="ORF">IAC50_03835</name>
</gene>
<dbReference type="Pfam" id="PF07454">
    <property type="entry name" value="SpoIIP"/>
    <property type="match status" value="1"/>
</dbReference>
<comment type="caution">
    <text evidence="3">The sequence shown here is derived from an EMBL/GenBank/DDBJ whole genome shotgun (WGS) entry which is preliminary data.</text>
</comment>
<reference evidence="3" key="1">
    <citation type="submission" date="2020-10" db="EMBL/GenBank/DDBJ databases">
        <authorList>
            <person name="Gilroy R."/>
        </authorList>
    </citation>
    <scope>NUCLEOTIDE SEQUENCE</scope>
    <source>
        <strain evidence="3">ChiHcec3-6078</strain>
    </source>
</reference>
<dbReference type="NCBIfam" id="TIGR02867">
    <property type="entry name" value="spore_II_P"/>
    <property type="match status" value="1"/>
</dbReference>
<feature type="signal peptide" evidence="2">
    <location>
        <begin position="1"/>
        <end position="31"/>
    </location>
</feature>
<dbReference type="SUPFAM" id="SSF53187">
    <property type="entry name" value="Zn-dependent exopeptidases"/>
    <property type="match status" value="1"/>
</dbReference>
<dbReference type="AlphaFoldDB" id="A0A9D1I0A8"/>
<sequence>MEKKRKLLAAGALSVFLASTLFFLRANPAQAMSGDWLNEETLGRMCIEQVISSSKDIELKEEAPEKNTETAGAEDKKEENQEPEKEEAAITSDPLVIIYHTHSTESYMPYNESNYHREEEEGTVREVGTVLEKELKSQGINVVHDKTIHDRPSYNESYSRSLSTVQTLMKNYPSAIYIVDLHRDAAAASASGGKTLEIEGNRTAAFSLVVGNGNENYVELYEFAKKVSDKAETMYRGFGGPIIEKEYRYNEYVSSRCLLLEVGNNKNTIDEAKLSAEYFGKVLAEVIKEEQKGS</sequence>
<feature type="region of interest" description="Disordered" evidence="1">
    <location>
        <begin position="57"/>
        <end position="92"/>
    </location>
</feature>
<evidence type="ECO:0000313" key="4">
    <source>
        <dbReference type="Proteomes" id="UP000824090"/>
    </source>
</evidence>
<evidence type="ECO:0000313" key="3">
    <source>
        <dbReference type="EMBL" id="HIU25604.1"/>
    </source>
</evidence>
<feature type="chain" id="PRO_5038963687" evidence="2">
    <location>
        <begin position="32"/>
        <end position="294"/>
    </location>
</feature>
<evidence type="ECO:0000256" key="2">
    <source>
        <dbReference type="SAM" id="SignalP"/>
    </source>
</evidence>